<sequence>MKIAVIGYSGSGKSTLAATLGKQLSIPVLHLDAINFEAGWVERNREEAKALVADFLQHESWIIDGNYGELYFNERLTDADRIILFQFSRVRCLIRVLRRYQMYKGQTRPDLAENCPEKIDAEFLFWVLFKGRSRRRRNHFKQITQQYTDKIVVLKSPWAVKQFLSQDKF</sequence>
<gene>
    <name evidence="1" type="ORF">H6A12_09580</name>
</gene>
<evidence type="ECO:0000313" key="2">
    <source>
        <dbReference type="Proteomes" id="UP000774750"/>
    </source>
</evidence>
<dbReference type="SUPFAM" id="SSF52540">
    <property type="entry name" value="P-loop containing nucleoside triphosphate hydrolases"/>
    <property type="match status" value="1"/>
</dbReference>
<proteinExistence type="predicted"/>
<dbReference type="AlphaFoldDB" id="A0A938X956"/>
<dbReference type="EMBL" id="JACJKY010000016">
    <property type="protein sequence ID" value="MBM6921405.1"/>
    <property type="molecule type" value="Genomic_DNA"/>
</dbReference>
<dbReference type="Gene3D" id="3.40.50.300">
    <property type="entry name" value="P-loop containing nucleotide triphosphate hydrolases"/>
    <property type="match status" value="1"/>
</dbReference>
<dbReference type="RefSeq" id="WP_204447325.1">
    <property type="nucleotide sequence ID" value="NZ_JACJKY010000016.1"/>
</dbReference>
<accession>A0A938X956</accession>
<reference evidence="1" key="2">
    <citation type="journal article" date="2021" name="Sci. Rep.">
        <title>The distribution of antibiotic resistance genes in chicken gut microbiota commensals.</title>
        <authorList>
            <person name="Juricova H."/>
            <person name="Matiasovicova J."/>
            <person name="Kubasova T."/>
            <person name="Cejkova D."/>
            <person name="Rychlik I."/>
        </authorList>
    </citation>
    <scope>NUCLEOTIDE SEQUENCE</scope>
    <source>
        <strain evidence="1">An559</strain>
    </source>
</reference>
<dbReference type="InterPro" id="IPR052922">
    <property type="entry name" value="Cytidylate_Kinase-2"/>
</dbReference>
<dbReference type="PANTHER" id="PTHR37816:SF3">
    <property type="entry name" value="MODULATES DNA TOPOLOGY"/>
    <property type="match status" value="1"/>
</dbReference>
<dbReference type="Proteomes" id="UP000774750">
    <property type="component" value="Unassembled WGS sequence"/>
</dbReference>
<organism evidence="1 2">
    <name type="scientific">Merdimmobilis hominis</name>
    <dbReference type="NCBI Taxonomy" id="2897707"/>
    <lineage>
        <taxon>Bacteria</taxon>
        <taxon>Bacillati</taxon>
        <taxon>Bacillota</taxon>
        <taxon>Clostridia</taxon>
        <taxon>Eubacteriales</taxon>
        <taxon>Oscillospiraceae</taxon>
        <taxon>Merdimmobilis</taxon>
    </lineage>
</organism>
<comment type="caution">
    <text evidence="1">The sequence shown here is derived from an EMBL/GenBank/DDBJ whole genome shotgun (WGS) entry which is preliminary data.</text>
</comment>
<reference evidence="1" key="1">
    <citation type="submission" date="2020-08" db="EMBL/GenBank/DDBJ databases">
        <authorList>
            <person name="Cejkova D."/>
            <person name="Kubasova T."/>
            <person name="Jahodarova E."/>
            <person name="Rychlik I."/>
        </authorList>
    </citation>
    <scope>NUCLEOTIDE SEQUENCE</scope>
    <source>
        <strain evidence="1">An559</strain>
    </source>
</reference>
<dbReference type="PANTHER" id="PTHR37816">
    <property type="entry name" value="YALI0E33011P"/>
    <property type="match status" value="1"/>
</dbReference>
<keyword evidence="2" id="KW-1185">Reference proteome</keyword>
<dbReference type="InterPro" id="IPR027417">
    <property type="entry name" value="P-loop_NTPase"/>
</dbReference>
<evidence type="ECO:0000313" key="1">
    <source>
        <dbReference type="EMBL" id="MBM6921405.1"/>
    </source>
</evidence>
<protein>
    <submittedName>
        <fullName evidence="1">DNA topology modulation protein FlaR</fullName>
    </submittedName>
</protein>
<name>A0A938X956_9FIRM</name>